<dbReference type="EMBL" id="SGXD01000002">
    <property type="protein sequence ID" value="RZS90134.1"/>
    <property type="molecule type" value="Genomic_DNA"/>
</dbReference>
<keyword evidence="2" id="KW-1185">Reference proteome</keyword>
<dbReference type="InterPro" id="IPR009351">
    <property type="entry name" value="AlkZ-like"/>
</dbReference>
<dbReference type="PANTHER" id="PTHR30528">
    <property type="entry name" value="CYTOPLASMIC PROTEIN"/>
    <property type="match status" value="1"/>
</dbReference>
<evidence type="ECO:0000313" key="2">
    <source>
        <dbReference type="Proteomes" id="UP000293638"/>
    </source>
</evidence>
<dbReference type="PANTHER" id="PTHR30528:SF0">
    <property type="entry name" value="CYTOPLASMIC PROTEIN"/>
    <property type="match status" value="1"/>
</dbReference>
<dbReference type="AlphaFoldDB" id="A0A4Q7NT18"/>
<dbReference type="RefSeq" id="WP_130492633.1">
    <property type="nucleotide sequence ID" value="NZ_SGXD01000002.1"/>
</dbReference>
<protein>
    <recommendedName>
        <fullName evidence="3">Winged helix-turn-helix protein</fullName>
    </recommendedName>
</protein>
<dbReference type="OrthoDB" id="9787207at2"/>
<comment type="caution">
    <text evidence="1">The sequence shown here is derived from an EMBL/GenBank/DDBJ whole genome shotgun (WGS) entry which is preliminary data.</text>
</comment>
<evidence type="ECO:0000313" key="1">
    <source>
        <dbReference type="EMBL" id="RZS90134.1"/>
    </source>
</evidence>
<dbReference type="Pfam" id="PF06224">
    <property type="entry name" value="AlkZ-like"/>
    <property type="match status" value="1"/>
</dbReference>
<evidence type="ECO:0008006" key="3">
    <source>
        <dbReference type="Google" id="ProtNLM"/>
    </source>
</evidence>
<sequence length="405" mass="44554">MPARSPERLTLAQARRVALAAQGFAVERPAAVGNRALTATLARLGVVQIDSVNVLSRAHYLPFFSRLGAYDRGGLDALAGRAPRRLVEYWAHEASYVPPATLPLLHWRMQRWETDAWGSLRRVAVEHPDLVAAVLEEVGARGPVTAVGLERALAHDLPRAKDHWGWNWSLVKQALEHLFFSGRVTSAGRTAQFERRYALPERALPAAALAAPPEDPFPELVETAARATGVATERDLRDYFRLPVADARHGIEVLVERGVLLPVQVGELRRPAYLHAAARLPRRVEARALLAPFDPLVWQRDRVEELFGFRYRIEIYVPAPQRVHGYYVLPFLLGDRLVARVDLKADRAAGVLVVQGAYAEPDAPPATARELAEELGLLAGWLGLDQVRVVPRGDLAAALAGVVGA</sequence>
<proteinExistence type="predicted"/>
<accession>A0A4Q7NT18</accession>
<organism evidence="1 2">
    <name type="scientific">Motilibacter rhizosphaerae</name>
    <dbReference type="NCBI Taxonomy" id="598652"/>
    <lineage>
        <taxon>Bacteria</taxon>
        <taxon>Bacillati</taxon>
        <taxon>Actinomycetota</taxon>
        <taxon>Actinomycetes</taxon>
        <taxon>Motilibacterales</taxon>
        <taxon>Motilibacteraceae</taxon>
        <taxon>Motilibacter</taxon>
    </lineage>
</organism>
<reference evidence="1 2" key="1">
    <citation type="submission" date="2019-02" db="EMBL/GenBank/DDBJ databases">
        <title>Genomic Encyclopedia of Type Strains, Phase IV (KMG-IV): sequencing the most valuable type-strain genomes for metagenomic binning, comparative biology and taxonomic classification.</title>
        <authorList>
            <person name="Goeker M."/>
        </authorList>
    </citation>
    <scope>NUCLEOTIDE SEQUENCE [LARGE SCALE GENOMIC DNA]</scope>
    <source>
        <strain evidence="1 2">DSM 45622</strain>
    </source>
</reference>
<gene>
    <name evidence="1" type="ORF">EV189_1917</name>
</gene>
<name>A0A4Q7NT18_9ACTN</name>
<dbReference type="Proteomes" id="UP000293638">
    <property type="component" value="Unassembled WGS sequence"/>
</dbReference>